<dbReference type="PROSITE" id="PS50835">
    <property type="entry name" value="IG_LIKE"/>
    <property type="match status" value="4"/>
</dbReference>
<evidence type="ECO:0000256" key="14">
    <source>
        <dbReference type="ARBA" id="ARBA00023180"/>
    </source>
</evidence>
<evidence type="ECO:0000256" key="18">
    <source>
        <dbReference type="SAM" id="Phobius"/>
    </source>
</evidence>
<dbReference type="SMART" id="SM00409">
    <property type="entry name" value="IG"/>
    <property type="match status" value="5"/>
</dbReference>
<evidence type="ECO:0000256" key="10">
    <source>
        <dbReference type="ARBA" id="ARBA00022949"/>
    </source>
</evidence>
<dbReference type="InterPro" id="IPR007110">
    <property type="entry name" value="Ig-like_dom"/>
</dbReference>
<dbReference type="Ensembl" id="ENSZALT00000029312.1">
    <property type="protein sequence ID" value="ENSZALP00000022549.1"/>
    <property type="gene ID" value="ENSZALG00000017521.1"/>
</dbReference>
<dbReference type="GO" id="GO:0006955">
    <property type="term" value="P:immune response"/>
    <property type="evidence" value="ECO:0007669"/>
    <property type="project" value="TreeGrafter"/>
</dbReference>
<feature type="compositionally biased region" description="Basic and acidic residues" evidence="17">
    <location>
        <begin position="708"/>
        <end position="722"/>
    </location>
</feature>
<feature type="domain" description="Ig-like" evidence="19">
    <location>
        <begin position="449"/>
        <end position="533"/>
    </location>
</feature>
<evidence type="ECO:0000256" key="5">
    <source>
        <dbReference type="ARBA" id="ARBA00022553"/>
    </source>
</evidence>
<accession>A0A8D2NG95</accession>
<feature type="domain" description="Ig-like" evidence="19">
    <location>
        <begin position="272"/>
        <end position="352"/>
    </location>
</feature>
<feature type="region of interest" description="Disordered" evidence="17">
    <location>
        <begin position="671"/>
        <end position="752"/>
    </location>
</feature>
<dbReference type="GO" id="GO:0098742">
    <property type="term" value="P:cell-cell adhesion via plasma-membrane adhesion molecules"/>
    <property type="evidence" value="ECO:0007669"/>
    <property type="project" value="TreeGrafter"/>
</dbReference>
<dbReference type="InterPro" id="IPR050488">
    <property type="entry name" value="Ig_Fc_receptor"/>
</dbReference>
<feature type="region of interest" description="Disordered" evidence="17">
    <location>
        <begin position="759"/>
        <end position="778"/>
    </location>
</feature>
<organism evidence="20 21">
    <name type="scientific">Zonotrichia albicollis</name>
    <name type="common">White-throated sparrow</name>
    <name type="synonym">Fringilla albicollis</name>
    <dbReference type="NCBI Taxonomy" id="44394"/>
    <lineage>
        <taxon>Eukaryota</taxon>
        <taxon>Metazoa</taxon>
        <taxon>Chordata</taxon>
        <taxon>Craniata</taxon>
        <taxon>Vertebrata</taxon>
        <taxon>Euteleostomi</taxon>
        <taxon>Archelosauria</taxon>
        <taxon>Archosauria</taxon>
        <taxon>Dinosauria</taxon>
        <taxon>Saurischia</taxon>
        <taxon>Theropoda</taxon>
        <taxon>Coelurosauria</taxon>
        <taxon>Aves</taxon>
        <taxon>Neognathae</taxon>
        <taxon>Neoaves</taxon>
        <taxon>Telluraves</taxon>
        <taxon>Australaves</taxon>
        <taxon>Passeriformes</taxon>
        <taxon>Passerellidae</taxon>
        <taxon>Zonotrichia</taxon>
    </lineage>
</organism>
<evidence type="ECO:0000256" key="11">
    <source>
        <dbReference type="ARBA" id="ARBA00022989"/>
    </source>
</evidence>
<evidence type="ECO:0000256" key="17">
    <source>
        <dbReference type="SAM" id="MobiDB-lite"/>
    </source>
</evidence>
<keyword evidence="14" id="KW-0325">Glycoprotein</keyword>
<evidence type="ECO:0000256" key="6">
    <source>
        <dbReference type="ARBA" id="ARBA00022692"/>
    </source>
</evidence>
<comment type="subcellular location">
    <subcellularLocation>
        <location evidence="2">Cell junction</location>
    </subcellularLocation>
    <subcellularLocation>
        <location evidence="1">Cell membrane</location>
        <topology evidence="1">Single-pass type I membrane protein</topology>
    </subcellularLocation>
    <subcellularLocation>
        <location evidence="3">Membrane raft</location>
    </subcellularLocation>
</comment>
<protein>
    <recommendedName>
        <fullName evidence="16">Platelet endothelial cell adhesion molecule</fullName>
    </recommendedName>
</protein>
<feature type="compositionally biased region" description="Basic and acidic residues" evidence="17">
    <location>
        <begin position="759"/>
        <end position="768"/>
    </location>
</feature>
<dbReference type="PANTHER" id="PTHR11481">
    <property type="entry name" value="IMMUNOGLOBULIN FC RECEPTOR"/>
    <property type="match status" value="1"/>
</dbReference>
<evidence type="ECO:0000256" key="4">
    <source>
        <dbReference type="ARBA" id="ARBA00022475"/>
    </source>
</evidence>
<evidence type="ECO:0000313" key="21">
    <source>
        <dbReference type="Proteomes" id="UP000694413"/>
    </source>
</evidence>
<evidence type="ECO:0000256" key="2">
    <source>
        <dbReference type="ARBA" id="ARBA00004282"/>
    </source>
</evidence>
<keyword evidence="4" id="KW-1003">Cell membrane</keyword>
<reference evidence="20" key="2">
    <citation type="submission" date="2025-09" db="UniProtKB">
        <authorList>
            <consortium name="Ensembl"/>
        </authorList>
    </citation>
    <scope>IDENTIFICATION</scope>
</reference>
<gene>
    <name evidence="20" type="primary">PECAM1</name>
</gene>
<evidence type="ECO:0000256" key="12">
    <source>
        <dbReference type="ARBA" id="ARBA00023136"/>
    </source>
</evidence>
<dbReference type="GO" id="GO:0009897">
    <property type="term" value="C:external side of plasma membrane"/>
    <property type="evidence" value="ECO:0007669"/>
    <property type="project" value="TreeGrafter"/>
</dbReference>
<keyword evidence="10" id="KW-0965">Cell junction</keyword>
<keyword evidence="11 18" id="KW-1133">Transmembrane helix</keyword>
<keyword evidence="8" id="KW-0677">Repeat</keyword>
<keyword evidence="15" id="KW-0393">Immunoglobulin domain</keyword>
<keyword evidence="9" id="KW-0130">Cell adhesion</keyword>
<dbReference type="PANTHER" id="PTHR11481:SF5">
    <property type="entry name" value="PLATELET ENDOTHELIAL CELL ADHESION MOLECULE"/>
    <property type="match status" value="1"/>
</dbReference>
<keyword evidence="21" id="KW-1185">Reference proteome</keyword>
<dbReference type="Pfam" id="PF13895">
    <property type="entry name" value="Ig_2"/>
    <property type="match status" value="2"/>
</dbReference>
<keyword evidence="12 18" id="KW-0472">Membrane</keyword>
<dbReference type="GO" id="GO:0045121">
    <property type="term" value="C:membrane raft"/>
    <property type="evidence" value="ECO:0007669"/>
    <property type="project" value="UniProtKB-SubCell"/>
</dbReference>
<keyword evidence="7" id="KW-0732">Signal</keyword>
<evidence type="ECO:0000256" key="1">
    <source>
        <dbReference type="ARBA" id="ARBA00004251"/>
    </source>
</evidence>
<evidence type="ECO:0000313" key="20">
    <source>
        <dbReference type="Ensembl" id="ENSZALP00000022549.1"/>
    </source>
</evidence>
<dbReference type="SMART" id="SM00408">
    <property type="entry name" value="IGc2"/>
    <property type="match status" value="4"/>
</dbReference>
<keyword evidence="13" id="KW-1015">Disulfide bond</keyword>
<dbReference type="InterPro" id="IPR003599">
    <property type="entry name" value="Ig_sub"/>
</dbReference>
<feature type="domain" description="Ig-like" evidence="19">
    <location>
        <begin position="360"/>
        <end position="441"/>
    </location>
</feature>
<evidence type="ECO:0000256" key="3">
    <source>
        <dbReference type="ARBA" id="ARBA00004285"/>
    </source>
</evidence>
<dbReference type="InterPro" id="IPR003598">
    <property type="entry name" value="Ig_sub2"/>
</dbReference>
<dbReference type="SUPFAM" id="SSF48726">
    <property type="entry name" value="Immunoglobulin"/>
    <property type="match status" value="5"/>
</dbReference>
<dbReference type="InterPro" id="IPR013783">
    <property type="entry name" value="Ig-like_fold"/>
</dbReference>
<sequence length="778" mass="86676">MLVESSSSIKIMGKKQNLVLVPGGITSDNEYCFILGLKCLLFRNEMYLALLVIFLQCSELYAQGKVYQVFTFNGVKIKVEPSDKVKNGAPMSIICHADISKNTDFQLKHNFTFFKDGKLVFMSISDKEDARYEIPVAKSADTGDYECRVKAGDKVVISKPTYVWVAGMTKPVLTADKKEVSEGEIVKLRCELPEEVPPLEFYFRKIKTNSEPIAKRVAEQNQNFSEMEYYVEAGDNILQFDCFGKRQVKSGWESSQHSNKTLVTVKEPFRKPTLITKPSNNLTEGDIIEFQCSTVATEMRGVEIIFQKNRTILNSIRDKGTLKYSTLATQEDSGEYLCKVEQGAVSKTTKLNVFVSELFPKPTLSASMTQLDENKDLILNCSINGSRTANFSILRKSSSGDILLKRSRILAIKVNVNDTGSYTCKAEVKGIVKESKPVRISVYAPVSKPTLSVVSGSPEVVLGKPLQLICHSVMGTPPITFTFYKGDEIKKNVTNDTYATFLDEDIGLNDNGGYKCDARNNHSSGVKTSNILNVTVIVPIRSASLGSVPYGEVEVGSDTAFLCSVKEGSWPIHFKIFKKTDQEELLYEAREYSDRTIWHKKTMKRRDTGTYYCMASNRASVDVRSRPITISVILAAWQKGVIAAFVLTALAGAGAVVLWWFLRKKKKAKGPSMEMSGSALTPSLASEKLTRPPSDGNYYSGSGYIEDNENHMKSTDESKGPDLESAEVDYTEVEVSTLDPHRAPEQKGTETVYSEIRKTKYDSMENRHSRIYGHPDAT</sequence>
<proteinExistence type="predicted"/>
<reference evidence="20" key="1">
    <citation type="submission" date="2025-08" db="UniProtKB">
        <authorList>
            <consortium name="Ensembl"/>
        </authorList>
    </citation>
    <scope>IDENTIFICATION</scope>
</reference>
<evidence type="ECO:0000256" key="13">
    <source>
        <dbReference type="ARBA" id="ARBA00023157"/>
    </source>
</evidence>
<evidence type="ECO:0000259" key="19">
    <source>
        <dbReference type="PROSITE" id="PS50835"/>
    </source>
</evidence>
<dbReference type="InterPro" id="IPR036179">
    <property type="entry name" value="Ig-like_dom_sf"/>
</dbReference>
<dbReference type="GO" id="GO:0007166">
    <property type="term" value="P:cell surface receptor signaling pathway"/>
    <property type="evidence" value="ECO:0007669"/>
    <property type="project" value="TreeGrafter"/>
</dbReference>
<evidence type="ECO:0000256" key="7">
    <source>
        <dbReference type="ARBA" id="ARBA00022729"/>
    </source>
</evidence>
<dbReference type="Proteomes" id="UP000694413">
    <property type="component" value="Unassembled WGS sequence"/>
</dbReference>
<evidence type="ECO:0000256" key="16">
    <source>
        <dbReference type="ARBA" id="ARBA00049765"/>
    </source>
</evidence>
<evidence type="ECO:0000256" key="8">
    <source>
        <dbReference type="ARBA" id="ARBA00022737"/>
    </source>
</evidence>
<keyword evidence="6 18" id="KW-0812">Transmembrane</keyword>
<feature type="compositionally biased region" description="Basic and acidic residues" evidence="17">
    <location>
        <begin position="739"/>
        <end position="748"/>
    </location>
</feature>
<dbReference type="GO" id="GO:0070161">
    <property type="term" value="C:anchoring junction"/>
    <property type="evidence" value="ECO:0007669"/>
    <property type="project" value="UniProtKB-SubCell"/>
</dbReference>
<evidence type="ECO:0000256" key="15">
    <source>
        <dbReference type="ARBA" id="ARBA00023319"/>
    </source>
</evidence>
<feature type="domain" description="Ig-like" evidence="19">
    <location>
        <begin position="539"/>
        <end position="629"/>
    </location>
</feature>
<dbReference type="Gene3D" id="2.60.40.10">
    <property type="entry name" value="Immunoglobulins"/>
    <property type="match status" value="5"/>
</dbReference>
<dbReference type="GO" id="GO:0004888">
    <property type="term" value="F:transmembrane signaling receptor activity"/>
    <property type="evidence" value="ECO:0007669"/>
    <property type="project" value="TreeGrafter"/>
</dbReference>
<dbReference type="AlphaFoldDB" id="A0A8D2NG95"/>
<feature type="transmembrane region" description="Helical" evidence="18">
    <location>
        <begin position="641"/>
        <end position="662"/>
    </location>
</feature>
<name>A0A8D2NG95_ZONAL</name>
<keyword evidence="5" id="KW-0597">Phosphoprotein</keyword>
<evidence type="ECO:0000256" key="9">
    <source>
        <dbReference type="ARBA" id="ARBA00022889"/>
    </source>
</evidence>